<gene>
    <name evidence="1" type="ORF">NCTC10975_00041</name>
    <name evidence="2" type="ORF">NCTC11938_03618</name>
</gene>
<dbReference type="EMBL" id="UAUE01000001">
    <property type="protein sequence ID" value="SPY93719.1"/>
    <property type="molecule type" value="Genomic_DNA"/>
</dbReference>
<dbReference type="AlphaFoldDB" id="A0A2X1Y522"/>
<proteinExistence type="predicted"/>
<name>A0A2X1Y522_PROMI</name>
<dbReference type="Proteomes" id="UP000254191">
    <property type="component" value="Unassembled WGS sequence"/>
</dbReference>
<accession>A0A2X1Y522</accession>
<protein>
    <submittedName>
        <fullName evidence="1">Uncharacterized protein</fullName>
    </submittedName>
</protein>
<evidence type="ECO:0000313" key="3">
    <source>
        <dbReference type="Proteomes" id="UP000251485"/>
    </source>
</evidence>
<dbReference type="Proteomes" id="UP000251485">
    <property type="component" value="Unassembled WGS sequence"/>
</dbReference>
<dbReference type="EMBL" id="UGTS01000006">
    <property type="protein sequence ID" value="SUC39331.1"/>
    <property type="molecule type" value="Genomic_DNA"/>
</dbReference>
<organism evidence="1 3">
    <name type="scientific">Proteus mirabilis</name>
    <dbReference type="NCBI Taxonomy" id="584"/>
    <lineage>
        <taxon>Bacteria</taxon>
        <taxon>Pseudomonadati</taxon>
        <taxon>Pseudomonadota</taxon>
        <taxon>Gammaproteobacteria</taxon>
        <taxon>Enterobacterales</taxon>
        <taxon>Morganellaceae</taxon>
        <taxon>Proteus</taxon>
    </lineage>
</organism>
<evidence type="ECO:0000313" key="2">
    <source>
        <dbReference type="EMBL" id="SUC39331.1"/>
    </source>
</evidence>
<sequence>MFNLPIQGVSLLFLQQKSDTYDFTTGKVQA</sequence>
<evidence type="ECO:0000313" key="4">
    <source>
        <dbReference type="Proteomes" id="UP000254191"/>
    </source>
</evidence>
<reference evidence="3 4" key="1">
    <citation type="submission" date="2018-06" db="EMBL/GenBank/DDBJ databases">
        <authorList>
            <consortium name="Pathogen Informatics"/>
            <person name="Doyle S."/>
        </authorList>
    </citation>
    <scope>NUCLEOTIDE SEQUENCE [LARGE SCALE GENOMIC DNA]</scope>
    <source>
        <strain evidence="1 3">NCTC10975</strain>
        <strain evidence="2 4">NCTC11938</strain>
    </source>
</reference>
<evidence type="ECO:0000313" key="1">
    <source>
        <dbReference type="EMBL" id="SPY93719.1"/>
    </source>
</evidence>